<dbReference type="GeneID" id="301136271"/>
<evidence type="ECO:0008006" key="3">
    <source>
        <dbReference type="Google" id="ProtNLM"/>
    </source>
</evidence>
<evidence type="ECO:0000313" key="1">
    <source>
        <dbReference type="EMBL" id="KOO52537.1"/>
    </source>
</evidence>
<dbReference type="STRING" id="263475.AMD00_09140"/>
<protein>
    <recommendedName>
        <fullName evidence="3">EF-hand domain-containing protein</fullName>
    </recommendedName>
</protein>
<sequence>MLGYVKITVDPEKVKVDASFEETYPFWAILCDEFTKECVVVEIQSWQEEHGVIEELEKIADVSKDEGLIKIQRIPLKDDNRTFLKNHAASKEGKLKWFSMRYYDEDGNGRIEVRDYGFEVRFNKVTGAYSEEVIQQFSNPHTEAVFYDVDVE</sequence>
<reference evidence="2" key="1">
    <citation type="submission" date="2015-08" db="EMBL/GenBank/DDBJ databases">
        <title>Fjat-10028 dsm 16317.</title>
        <authorList>
            <person name="Liu B."/>
            <person name="Wang J."/>
            <person name="Zhu Y."/>
            <person name="Liu G."/>
            <person name="Chen Q."/>
            <person name="Chen Z."/>
            <person name="Lan J."/>
            <person name="Che J."/>
            <person name="Ge C."/>
            <person name="Shi H."/>
            <person name="Pan Z."/>
            <person name="Liu X."/>
        </authorList>
    </citation>
    <scope>NUCLEOTIDE SEQUENCE [LARGE SCALE GENOMIC DNA]</scope>
    <source>
        <strain evidence="2">DSM 16317</strain>
    </source>
</reference>
<gene>
    <name evidence="1" type="ORF">AMD00_09140</name>
</gene>
<accession>A0A0M0LNT1</accession>
<comment type="caution">
    <text evidence="1">The sequence shown here is derived from an EMBL/GenBank/DDBJ whole genome shotgun (WGS) entry which is preliminary data.</text>
</comment>
<dbReference type="Proteomes" id="UP000036867">
    <property type="component" value="Unassembled WGS sequence"/>
</dbReference>
<proteinExistence type="predicted"/>
<evidence type="ECO:0000313" key="2">
    <source>
        <dbReference type="Proteomes" id="UP000036867"/>
    </source>
</evidence>
<dbReference type="InterPro" id="IPR018247">
    <property type="entry name" value="EF_Hand_1_Ca_BS"/>
</dbReference>
<dbReference type="PROSITE" id="PS00018">
    <property type="entry name" value="EF_HAND_1"/>
    <property type="match status" value="1"/>
</dbReference>
<name>A0A0M0LNT1_9BACL</name>
<dbReference type="AlphaFoldDB" id="A0A0M0LNT1"/>
<dbReference type="OrthoDB" id="2058201at2"/>
<dbReference type="RefSeq" id="WP_053416700.1">
    <property type="nucleotide sequence ID" value="NZ_LILB01000001.1"/>
</dbReference>
<dbReference type="EMBL" id="LILB01000001">
    <property type="protein sequence ID" value="KOO52537.1"/>
    <property type="molecule type" value="Genomic_DNA"/>
</dbReference>
<keyword evidence="2" id="KW-1185">Reference proteome</keyword>
<organism evidence="1 2">
    <name type="scientific">Viridibacillus arvi</name>
    <dbReference type="NCBI Taxonomy" id="263475"/>
    <lineage>
        <taxon>Bacteria</taxon>
        <taxon>Bacillati</taxon>
        <taxon>Bacillota</taxon>
        <taxon>Bacilli</taxon>
        <taxon>Bacillales</taxon>
        <taxon>Caryophanaceae</taxon>
        <taxon>Viridibacillus</taxon>
    </lineage>
</organism>